<dbReference type="Pfam" id="PF00440">
    <property type="entry name" value="TetR_N"/>
    <property type="match status" value="1"/>
</dbReference>
<dbReference type="AlphaFoldDB" id="A0A2J7TC88"/>
<feature type="region of interest" description="Disordered" evidence="3">
    <location>
        <begin position="5"/>
        <end position="26"/>
    </location>
</feature>
<dbReference type="EMBL" id="PDZR01000034">
    <property type="protein sequence ID" value="PNG24372.1"/>
    <property type="molecule type" value="Genomic_DNA"/>
</dbReference>
<reference evidence="5 6" key="1">
    <citation type="submission" date="2017-10" db="EMBL/GenBank/DDBJ databases">
        <title>Genome announcement of Methylocella silvestris TVC from permafrost.</title>
        <authorList>
            <person name="Wang J."/>
            <person name="Geng K."/>
            <person name="Ul-Haque F."/>
            <person name="Crombie A.T."/>
            <person name="Street L.E."/>
            <person name="Wookey P.A."/>
            <person name="Murrell J.C."/>
            <person name="Pratscher J."/>
        </authorList>
    </citation>
    <scope>NUCLEOTIDE SEQUENCE [LARGE SCALE GENOMIC DNA]</scope>
    <source>
        <strain evidence="5 6">TVC</strain>
    </source>
</reference>
<gene>
    <name evidence="5" type="ORF">CR492_18970</name>
</gene>
<dbReference type="PROSITE" id="PS50977">
    <property type="entry name" value="HTH_TETR_2"/>
    <property type="match status" value="1"/>
</dbReference>
<dbReference type="SUPFAM" id="SSF46689">
    <property type="entry name" value="Homeodomain-like"/>
    <property type="match status" value="1"/>
</dbReference>
<keyword evidence="1 2" id="KW-0238">DNA-binding</keyword>
<organism evidence="5 6">
    <name type="scientific">Methylocella silvestris</name>
    <dbReference type="NCBI Taxonomy" id="199596"/>
    <lineage>
        <taxon>Bacteria</taxon>
        <taxon>Pseudomonadati</taxon>
        <taxon>Pseudomonadota</taxon>
        <taxon>Alphaproteobacteria</taxon>
        <taxon>Hyphomicrobiales</taxon>
        <taxon>Beijerinckiaceae</taxon>
        <taxon>Methylocella</taxon>
    </lineage>
</organism>
<evidence type="ECO:0000313" key="6">
    <source>
        <dbReference type="Proteomes" id="UP000236286"/>
    </source>
</evidence>
<name>A0A2J7TC88_METSI</name>
<evidence type="ECO:0000256" key="2">
    <source>
        <dbReference type="PROSITE-ProRule" id="PRU00335"/>
    </source>
</evidence>
<feature type="compositionally biased region" description="Polar residues" evidence="3">
    <location>
        <begin position="7"/>
        <end position="18"/>
    </location>
</feature>
<proteinExistence type="predicted"/>
<dbReference type="PANTHER" id="PTHR43479:SF11">
    <property type="entry name" value="ACREF_ENVCD OPERON REPRESSOR-RELATED"/>
    <property type="match status" value="1"/>
</dbReference>
<feature type="DNA-binding region" description="H-T-H motif" evidence="2">
    <location>
        <begin position="48"/>
        <end position="67"/>
    </location>
</feature>
<evidence type="ECO:0000313" key="5">
    <source>
        <dbReference type="EMBL" id="PNG24372.1"/>
    </source>
</evidence>
<dbReference type="InterPro" id="IPR050624">
    <property type="entry name" value="HTH-type_Tx_Regulator"/>
</dbReference>
<evidence type="ECO:0000256" key="3">
    <source>
        <dbReference type="SAM" id="MobiDB-lite"/>
    </source>
</evidence>
<dbReference type="Proteomes" id="UP000236286">
    <property type="component" value="Unassembled WGS sequence"/>
</dbReference>
<accession>A0A2J7TC88</accession>
<dbReference type="OrthoDB" id="9811084at2"/>
<dbReference type="GO" id="GO:0003677">
    <property type="term" value="F:DNA binding"/>
    <property type="evidence" value="ECO:0007669"/>
    <property type="project" value="UniProtKB-UniRule"/>
</dbReference>
<protein>
    <recommendedName>
        <fullName evidence="4">HTH tetR-type domain-containing protein</fullName>
    </recommendedName>
</protein>
<evidence type="ECO:0000259" key="4">
    <source>
        <dbReference type="PROSITE" id="PS50977"/>
    </source>
</evidence>
<dbReference type="Gene3D" id="1.10.357.10">
    <property type="entry name" value="Tetracycline Repressor, domain 2"/>
    <property type="match status" value="1"/>
</dbReference>
<evidence type="ECO:0000256" key="1">
    <source>
        <dbReference type="ARBA" id="ARBA00023125"/>
    </source>
</evidence>
<dbReference type="PANTHER" id="PTHR43479">
    <property type="entry name" value="ACREF/ENVCD OPERON REPRESSOR-RELATED"/>
    <property type="match status" value="1"/>
</dbReference>
<dbReference type="PRINTS" id="PR00455">
    <property type="entry name" value="HTHTETR"/>
</dbReference>
<comment type="caution">
    <text evidence="5">The sequence shown here is derived from an EMBL/GenBank/DDBJ whole genome shotgun (WGS) entry which is preliminary data.</text>
</comment>
<sequence>MRILEISMSSNSTQTSLRLGNRQRQRTRKSLLSAGQKLFAEQPADSVTITDITEEAEVAKGSFYNHFVDKEAFAEAIYTAVHGELNLEIDAANSGEKDPAARIARALCLVLRHAQRHPEKLSALLSLAGRRSADAPLNDGVTADVAEGLRVGRFNGLDTKTGVLIVLSLIMETVRCILSGGFHEKTPAPALAGSVATAMLRALGTPGADAELVSRSAVEAILWSASGGSGPINSIHRT</sequence>
<dbReference type="InterPro" id="IPR001647">
    <property type="entry name" value="HTH_TetR"/>
</dbReference>
<dbReference type="InterPro" id="IPR009057">
    <property type="entry name" value="Homeodomain-like_sf"/>
</dbReference>
<feature type="domain" description="HTH tetR-type" evidence="4">
    <location>
        <begin position="25"/>
        <end position="85"/>
    </location>
</feature>